<gene>
    <name evidence="9" type="ORF">C9374_001418</name>
</gene>
<dbReference type="EMBL" id="PYSW02000012">
    <property type="protein sequence ID" value="KAG2387824.1"/>
    <property type="molecule type" value="Genomic_DNA"/>
</dbReference>
<keyword evidence="3 7" id="KW-0813">Transport</keyword>
<dbReference type="GeneID" id="68093874"/>
<accession>A0AA88GXC1</accession>
<keyword evidence="4 7" id="KW-0256">Endoplasmic reticulum</keyword>
<proteinExistence type="inferred from homology"/>
<evidence type="ECO:0000313" key="9">
    <source>
        <dbReference type="EMBL" id="KAG2387824.1"/>
    </source>
</evidence>
<evidence type="ECO:0000256" key="6">
    <source>
        <dbReference type="ARBA" id="ARBA00023034"/>
    </source>
</evidence>
<dbReference type="GO" id="GO:1990072">
    <property type="term" value="C:TRAPPIII protein complex"/>
    <property type="evidence" value="ECO:0007669"/>
    <property type="project" value="TreeGrafter"/>
</dbReference>
<dbReference type="PANTHER" id="PTHR20902">
    <property type="entry name" value="41-2 PROTEIN ANTIGEN-RELATED"/>
    <property type="match status" value="1"/>
</dbReference>
<dbReference type="Proteomes" id="UP000816034">
    <property type="component" value="Unassembled WGS sequence"/>
</dbReference>
<dbReference type="InterPro" id="IPR016696">
    <property type="entry name" value="TRAPP-I_su5"/>
</dbReference>
<evidence type="ECO:0000313" key="10">
    <source>
        <dbReference type="Proteomes" id="UP000816034"/>
    </source>
</evidence>
<organism evidence="9 10">
    <name type="scientific">Naegleria lovaniensis</name>
    <name type="common">Amoeba</name>
    <dbReference type="NCBI Taxonomy" id="51637"/>
    <lineage>
        <taxon>Eukaryota</taxon>
        <taxon>Discoba</taxon>
        <taxon>Heterolobosea</taxon>
        <taxon>Tetramitia</taxon>
        <taxon>Eutetramitia</taxon>
        <taxon>Vahlkampfiidae</taxon>
        <taxon>Naegleria</taxon>
    </lineage>
</organism>
<dbReference type="InterPro" id="IPR007194">
    <property type="entry name" value="TRAPP_component"/>
</dbReference>
<evidence type="ECO:0000256" key="7">
    <source>
        <dbReference type="PIRNR" id="PIRNR017479"/>
    </source>
</evidence>
<feature type="compositionally biased region" description="Low complexity" evidence="8">
    <location>
        <begin position="8"/>
        <end position="25"/>
    </location>
</feature>
<keyword evidence="5 7" id="KW-0931">ER-Golgi transport</keyword>
<dbReference type="SUPFAM" id="SSF111126">
    <property type="entry name" value="Ligand-binding domain in the NO signalling and Golgi transport"/>
    <property type="match status" value="1"/>
</dbReference>
<comment type="subcellular location">
    <subcellularLocation>
        <location evidence="1">Endoplasmic reticulum</location>
    </subcellularLocation>
    <subcellularLocation>
        <location evidence="7">Golgi apparatus</location>
        <location evidence="7">cis-Golgi network</location>
    </subcellularLocation>
</comment>
<dbReference type="GO" id="GO:0005783">
    <property type="term" value="C:endoplasmic reticulum"/>
    <property type="evidence" value="ECO:0007669"/>
    <property type="project" value="UniProtKB-SubCell"/>
</dbReference>
<reference evidence="9 10" key="1">
    <citation type="journal article" date="2018" name="BMC Genomics">
        <title>The genome of Naegleria lovaniensis, the basis for a comparative approach to unravel pathogenicity factors of the human pathogenic amoeba N. fowleri.</title>
        <authorList>
            <person name="Liechti N."/>
            <person name="Schurch N."/>
            <person name="Bruggmann R."/>
            <person name="Wittwer M."/>
        </authorList>
    </citation>
    <scope>NUCLEOTIDE SEQUENCE [LARGE SCALE GENOMIC DNA]</scope>
    <source>
        <strain evidence="9 10">ATCC 30569</strain>
    </source>
</reference>
<dbReference type="Gene3D" id="3.30.1380.20">
    <property type="entry name" value="Trafficking protein particle complex subunit 3"/>
    <property type="match status" value="1"/>
</dbReference>
<protein>
    <recommendedName>
        <fullName evidence="7">Trafficking protein particle complex subunit</fullName>
    </recommendedName>
</protein>
<sequence>MNQSQFGSTSNPNIISSASSSANLPIVPPPSSVSSPTTPNVLPQKDYAPNILDQNLNRPKKEVSETIFSFLFAEVVQYCQSRVNDMNELHEKLMQLGIPIGQRLLELCVLRDKNSKREIKVNNMLGFIGNTLWKTLYGRGVSTIERAAASTQTDSSNPQLKPVITRYMIYEKEPLETKYISPPRDMNVQCAYFSAGIIKGALNAADFRAEVRVAMTENRDYTVFLIDFEEDVIRREL</sequence>
<comment type="similarity">
    <text evidence="2 7">Belongs to the TRAPP small subunits family. BET3 subfamily.</text>
</comment>
<dbReference type="PANTHER" id="PTHR20902:SF0">
    <property type="entry name" value="TRAFFICKING PROTEIN PARTICLE COMPLEX SUBUNIT 5"/>
    <property type="match status" value="1"/>
</dbReference>
<dbReference type="AlphaFoldDB" id="A0AA88GXC1"/>
<comment type="caution">
    <text evidence="9">The sequence shown here is derived from an EMBL/GenBank/DDBJ whole genome shotgun (WGS) entry which is preliminary data.</text>
</comment>
<dbReference type="CDD" id="cd14943">
    <property type="entry name" value="TRAPPC5_Trs31"/>
    <property type="match status" value="1"/>
</dbReference>
<evidence type="ECO:0000256" key="1">
    <source>
        <dbReference type="ARBA" id="ARBA00004240"/>
    </source>
</evidence>
<evidence type="ECO:0000256" key="3">
    <source>
        <dbReference type="ARBA" id="ARBA00022448"/>
    </source>
</evidence>
<name>A0AA88GXC1_NAELO</name>
<dbReference type="RefSeq" id="XP_044551816.1">
    <property type="nucleotide sequence ID" value="XM_044690136.1"/>
</dbReference>
<dbReference type="GO" id="GO:1990071">
    <property type="term" value="C:TRAPPII protein complex"/>
    <property type="evidence" value="ECO:0007669"/>
    <property type="project" value="TreeGrafter"/>
</dbReference>
<comment type="subunit">
    <text evidence="7">Part of the multisubunit TRAPP (transport protein particle) complex.</text>
</comment>
<dbReference type="GO" id="GO:0006888">
    <property type="term" value="P:endoplasmic reticulum to Golgi vesicle-mediated transport"/>
    <property type="evidence" value="ECO:0007669"/>
    <property type="project" value="TreeGrafter"/>
</dbReference>
<dbReference type="InterPro" id="IPR024096">
    <property type="entry name" value="NO_sig/Golgi_transp_ligand-bd"/>
</dbReference>
<dbReference type="PIRSF" id="PIRSF017479">
    <property type="entry name" value="TRAPP_I_complex_Trs31"/>
    <property type="match status" value="1"/>
</dbReference>
<keyword evidence="10" id="KW-1185">Reference proteome</keyword>
<feature type="region of interest" description="Disordered" evidence="8">
    <location>
        <begin position="1"/>
        <end position="49"/>
    </location>
</feature>
<evidence type="ECO:0000256" key="8">
    <source>
        <dbReference type="SAM" id="MobiDB-lite"/>
    </source>
</evidence>
<feature type="compositionally biased region" description="Low complexity" evidence="8">
    <location>
        <begin position="32"/>
        <end position="43"/>
    </location>
</feature>
<evidence type="ECO:0000256" key="5">
    <source>
        <dbReference type="ARBA" id="ARBA00022892"/>
    </source>
</evidence>
<evidence type="ECO:0000256" key="2">
    <source>
        <dbReference type="ARBA" id="ARBA00006218"/>
    </source>
</evidence>
<evidence type="ECO:0000256" key="4">
    <source>
        <dbReference type="ARBA" id="ARBA00022824"/>
    </source>
</evidence>
<dbReference type="Pfam" id="PF04051">
    <property type="entry name" value="TRAPP"/>
    <property type="match status" value="1"/>
</dbReference>
<dbReference type="GO" id="GO:1990070">
    <property type="term" value="C:TRAPPI protein complex"/>
    <property type="evidence" value="ECO:0007669"/>
    <property type="project" value="TreeGrafter"/>
</dbReference>
<keyword evidence="6 7" id="KW-0333">Golgi apparatus</keyword>